<feature type="coiled-coil region" evidence="4">
    <location>
        <begin position="228"/>
        <end position="259"/>
    </location>
</feature>
<dbReference type="InterPro" id="IPR001005">
    <property type="entry name" value="SANT/Myb"/>
</dbReference>
<dbReference type="PROSITE" id="PS51293">
    <property type="entry name" value="SANT"/>
    <property type="match status" value="1"/>
</dbReference>
<feature type="coiled-coil region" evidence="4">
    <location>
        <begin position="285"/>
        <end position="312"/>
    </location>
</feature>
<sequence>MISPVMYYMSPSGEPCVLWDPQMVQWPTPYRFPPPVYPTVAWGIPRPTQPPPQPARAQPTVSMDSHYTPQTEAISPTLPSDMLKDESPLRSKKEDLLAMISKVDREIAQGESQIVKLKKKEAELEAAAKHGDEAEQDATKEADGISKHMAPLSLPQKIYLENREKAKEASACFSKFGSPVDMQPLYNQPSDCDIYHKNQRIRTEFRPRLVLWLRNKTILRVALQKKICQDYATALEAWLKKVERLENSARKKAKDAKMREYFEKIFPELRKQREDRERFSRVGARVKSEADMETVLQNIQEEEHEAKKMKELAVIPPVLWSAERKRNRFVNLNGVVEDPKKVFEEFHAVNIWNNQEKEIFKEKYLTHGKNFGLIASYLERKSVSDCVHFYYLSKKEVKYKELLKKINKRKNNKIGKVAPPPLPEILSTGPGVATRGSVAALRNQQHPQNQQDSNASKTKTEEPEGRSATEGTEASQKGPAGEEAVPSPGKKGAKENQGPPSSKENGVPSSRGRRGEREQRAAAKNAAATAETDSSEEDDETGECKLVSRVLECTLLANFTAKRRQ</sequence>
<dbReference type="Pfam" id="PF00249">
    <property type="entry name" value="Myb_DNA-binding"/>
    <property type="match status" value="1"/>
</dbReference>
<dbReference type="InterPro" id="IPR051571">
    <property type="entry name" value="N-CoR_corepressor"/>
</dbReference>
<feature type="compositionally biased region" description="Basic and acidic residues" evidence="5">
    <location>
        <begin position="458"/>
        <end position="467"/>
    </location>
</feature>
<feature type="compositionally biased region" description="Polar residues" evidence="5">
    <location>
        <begin position="498"/>
        <end position="508"/>
    </location>
</feature>
<keyword evidence="3 4" id="KW-0175">Coiled coil</keyword>
<feature type="compositionally biased region" description="Basic and acidic residues" evidence="5">
    <location>
        <begin position="126"/>
        <end position="146"/>
    </location>
</feature>
<gene>
    <name evidence="6" type="ORF">CTOB1V02_LOCUS7762</name>
</gene>
<evidence type="ECO:0000256" key="1">
    <source>
        <dbReference type="ARBA" id="ARBA00004123"/>
    </source>
</evidence>
<dbReference type="FunFam" id="1.10.10.60:FF:000026">
    <property type="entry name" value="Nuclear receptor corepressor 2 isoform 1"/>
    <property type="match status" value="1"/>
</dbReference>
<dbReference type="Gene3D" id="1.10.10.60">
    <property type="entry name" value="Homeodomain-like"/>
    <property type="match status" value="1"/>
</dbReference>
<dbReference type="InterPro" id="IPR017884">
    <property type="entry name" value="SANT_dom"/>
</dbReference>
<dbReference type="EMBL" id="OB662347">
    <property type="protein sequence ID" value="CAD7229897.1"/>
    <property type="molecule type" value="Genomic_DNA"/>
</dbReference>
<name>A0A7R8WJN1_9CRUS</name>
<feature type="region of interest" description="Disordered" evidence="5">
    <location>
        <begin position="126"/>
        <end position="147"/>
    </location>
</feature>
<dbReference type="Gene3D" id="1.20.5.430">
    <property type="match status" value="1"/>
</dbReference>
<evidence type="ECO:0000313" key="6">
    <source>
        <dbReference type="EMBL" id="CAD7229897.1"/>
    </source>
</evidence>
<comment type="subcellular location">
    <subcellularLocation>
        <location evidence="1">Nucleus</location>
    </subcellularLocation>
</comment>
<dbReference type="GO" id="GO:0005654">
    <property type="term" value="C:nucleoplasm"/>
    <property type="evidence" value="ECO:0007669"/>
    <property type="project" value="UniProtKB-ARBA"/>
</dbReference>
<dbReference type="InterPro" id="IPR031557">
    <property type="entry name" value="N-CoR_GPS2_interact"/>
</dbReference>
<evidence type="ECO:0000256" key="2">
    <source>
        <dbReference type="ARBA" id="ARBA00010097"/>
    </source>
</evidence>
<proteinExistence type="inferred from homology"/>
<dbReference type="Pfam" id="PF15784">
    <property type="entry name" value="GPS2_interact"/>
    <property type="match status" value="1"/>
</dbReference>
<organism evidence="6">
    <name type="scientific">Cyprideis torosa</name>
    <dbReference type="NCBI Taxonomy" id="163714"/>
    <lineage>
        <taxon>Eukaryota</taxon>
        <taxon>Metazoa</taxon>
        <taxon>Ecdysozoa</taxon>
        <taxon>Arthropoda</taxon>
        <taxon>Crustacea</taxon>
        <taxon>Oligostraca</taxon>
        <taxon>Ostracoda</taxon>
        <taxon>Podocopa</taxon>
        <taxon>Podocopida</taxon>
        <taxon>Cytherocopina</taxon>
        <taxon>Cytheroidea</taxon>
        <taxon>Cytherideidae</taxon>
        <taxon>Cyprideis</taxon>
    </lineage>
</organism>
<feature type="compositionally biased region" description="Polar residues" evidence="5">
    <location>
        <begin position="61"/>
        <end position="78"/>
    </location>
</feature>
<dbReference type="InterPro" id="IPR009057">
    <property type="entry name" value="Homeodomain-like_sf"/>
</dbReference>
<dbReference type="GO" id="GO:0006357">
    <property type="term" value="P:regulation of transcription by RNA polymerase II"/>
    <property type="evidence" value="ECO:0007669"/>
    <property type="project" value="TreeGrafter"/>
</dbReference>
<dbReference type="SMART" id="SM00717">
    <property type="entry name" value="SANT"/>
    <property type="match status" value="1"/>
</dbReference>
<dbReference type="OrthoDB" id="10258692at2759"/>
<dbReference type="PANTHER" id="PTHR13992:SF39">
    <property type="entry name" value="SMRTER, ISOFORM G"/>
    <property type="match status" value="1"/>
</dbReference>
<evidence type="ECO:0000256" key="5">
    <source>
        <dbReference type="SAM" id="MobiDB-lite"/>
    </source>
</evidence>
<protein>
    <submittedName>
        <fullName evidence="6">Uncharacterized protein</fullName>
    </submittedName>
</protein>
<feature type="compositionally biased region" description="Polar residues" evidence="5">
    <location>
        <begin position="443"/>
        <end position="457"/>
    </location>
</feature>
<dbReference type="GO" id="GO:0032991">
    <property type="term" value="C:protein-containing complex"/>
    <property type="evidence" value="ECO:0007669"/>
    <property type="project" value="UniProtKB-ARBA"/>
</dbReference>
<dbReference type="SUPFAM" id="SSF46689">
    <property type="entry name" value="Homeodomain-like"/>
    <property type="match status" value="1"/>
</dbReference>
<dbReference type="PANTHER" id="PTHR13992">
    <property type="entry name" value="NUCLEAR RECEPTOR CO-REPRESSOR RELATED NCOR"/>
    <property type="match status" value="1"/>
</dbReference>
<evidence type="ECO:0000256" key="4">
    <source>
        <dbReference type="SAM" id="Coils"/>
    </source>
</evidence>
<comment type="similarity">
    <text evidence="2">Belongs to the N-CoR nuclear receptor corepressors family.</text>
</comment>
<dbReference type="GO" id="GO:0000785">
    <property type="term" value="C:chromatin"/>
    <property type="evidence" value="ECO:0007669"/>
    <property type="project" value="TreeGrafter"/>
</dbReference>
<feature type="region of interest" description="Disordered" evidence="5">
    <location>
        <begin position="443"/>
        <end position="544"/>
    </location>
</feature>
<dbReference type="AlphaFoldDB" id="A0A7R8WJN1"/>
<feature type="region of interest" description="Disordered" evidence="5">
    <location>
        <begin position="45"/>
        <end position="87"/>
    </location>
</feature>
<accession>A0A7R8WJN1</accession>
<evidence type="ECO:0000256" key="3">
    <source>
        <dbReference type="ARBA" id="ARBA00023054"/>
    </source>
</evidence>
<feature type="compositionally biased region" description="Low complexity" evidence="5">
    <location>
        <begin position="522"/>
        <end position="532"/>
    </location>
</feature>
<reference evidence="6" key="1">
    <citation type="submission" date="2020-11" db="EMBL/GenBank/DDBJ databases">
        <authorList>
            <person name="Tran Van P."/>
        </authorList>
    </citation>
    <scope>NUCLEOTIDE SEQUENCE</scope>
</reference>